<evidence type="ECO:0000256" key="1">
    <source>
        <dbReference type="SAM" id="MobiDB-lite"/>
    </source>
</evidence>
<name>A0A5E4SAR4_9BURK</name>
<dbReference type="AlphaFoldDB" id="A0A5E4SAR4"/>
<feature type="region of interest" description="Disordered" evidence="1">
    <location>
        <begin position="1"/>
        <end position="20"/>
    </location>
</feature>
<dbReference type="EMBL" id="CABPSA010000001">
    <property type="protein sequence ID" value="VVD72231.1"/>
    <property type="molecule type" value="Genomic_DNA"/>
</dbReference>
<reference evidence="2 3" key="1">
    <citation type="submission" date="2019-08" db="EMBL/GenBank/DDBJ databases">
        <authorList>
            <person name="Peeters C."/>
        </authorList>
    </citation>
    <scope>NUCLEOTIDE SEQUENCE [LARGE SCALE GENOMIC DNA]</scope>
    <source>
        <strain evidence="2 3">LMG 31010</strain>
    </source>
</reference>
<feature type="compositionally biased region" description="Basic residues" evidence="1">
    <location>
        <begin position="1"/>
        <end position="12"/>
    </location>
</feature>
<evidence type="ECO:0000313" key="3">
    <source>
        <dbReference type="Proteomes" id="UP000343335"/>
    </source>
</evidence>
<sequence length="184" mass="19531">MAKTRPKRRKPCVHPTIASQKKARTCRVSFDIGHVPGKQGRREETCWMGSTARAHRTRRIETGGSPGTLRGQVGAPLVLGARARPPVRCIHQGATFPGGRTPHLLPGHAIQHDMPRPFATRFNAPRYDSTHDPVIQRAATVAPAAFAVGTAAGAPSAGVLGKSPQPPPSARIRLTVDTACAPAN</sequence>
<evidence type="ECO:0000313" key="2">
    <source>
        <dbReference type="EMBL" id="VVD72231.1"/>
    </source>
</evidence>
<gene>
    <name evidence="2" type="ORF">PCO31010_00679</name>
</gene>
<accession>A0A5E4SAR4</accession>
<protein>
    <submittedName>
        <fullName evidence="2">Uncharacterized protein</fullName>
    </submittedName>
</protein>
<proteinExistence type="predicted"/>
<organism evidence="2 3">
    <name type="scientific">Pandoraea commovens</name>
    <dbReference type="NCBI Taxonomy" id="2508289"/>
    <lineage>
        <taxon>Bacteria</taxon>
        <taxon>Pseudomonadati</taxon>
        <taxon>Pseudomonadota</taxon>
        <taxon>Betaproteobacteria</taxon>
        <taxon>Burkholderiales</taxon>
        <taxon>Burkholderiaceae</taxon>
        <taxon>Pandoraea</taxon>
    </lineage>
</organism>
<dbReference type="Proteomes" id="UP000343335">
    <property type="component" value="Unassembled WGS sequence"/>
</dbReference>